<accession>A0ABQ4DXX7</accession>
<sequence>MVRHYQDFLHRRRQLRPAEEYRPTTDTEWAEFEKHFDRRKVELGACARPYGTGCQHEHACLRCPVLLVDPKMLPRLQEIEIDILSRRTRPEANGWLGEIEGIDLTLAFLRDKRAQAERTSARGTVALGMPAPISQH</sequence>
<evidence type="ECO:0000313" key="2">
    <source>
        <dbReference type="Proteomes" id="UP000646749"/>
    </source>
</evidence>
<evidence type="ECO:0000313" key="1">
    <source>
        <dbReference type="EMBL" id="GIG86941.1"/>
    </source>
</evidence>
<gene>
    <name evidence="1" type="ORF">Pen02_18770</name>
</gene>
<organism evidence="1 2">
    <name type="scientific">Plantactinospora endophytica</name>
    <dbReference type="NCBI Taxonomy" id="673535"/>
    <lineage>
        <taxon>Bacteria</taxon>
        <taxon>Bacillati</taxon>
        <taxon>Actinomycetota</taxon>
        <taxon>Actinomycetes</taxon>
        <taxon>Micromonosporales</taxon>
        <taxon>Micromonosporaceae</taxon>
        <taxon>Plantactinospora</taxon>
    </lineage>
</organism>
<evidence type="ECO:0008006" key="3">
    <source>
        <dbReference type="Google" id="ProtNLM"/>
    </source>
</evidence>
<reference evidence="1 2" key="1">
    <citation type="submission" date="2021-01" db="EMBL/GenBank/DDBJ databases">
        <title>Whole genome shotgun sequence of Plantactinospora endophytica NBRC 110450.</title>
        <authorList>
            <person name="Komaki H."/>
            <person name="Tamura T."/>
        </authorList>
    </citation>
    <scope>NUCLEOTIDE SEQUENCE [LARGE SCALE GENOMIC DNA]</scope>
    <source>
        <strain evidence="1 2">NBRC 110450</strain>
    </source>
</reference>
<comment type="caution">
    <text evidence="1">The sequence shown here is derived from an EMBL/GenBank/DDBJ whole genome shotgun (WGS) entry which is preliminary data.</text>
</comment>
<dbReference type="Proteomes" id="UP000646749">
    <property type="component" value="Unassembled WGS sequence"/>
</dbReference>
<proteinExistence type="predicted"/>
<name>A0ABQ4DXX7_9ACTN</name>
<dbReference type="EMBL" id="BONW01000007">
    <property type="protein sequence ID" value="GIG86941.1"/>
    <property type="molecule type" value="Genomic_DNA"/>
</dbReference>
<keyword evidence="2" id="KW-1185">Reference proteome</keyword>
<protein>
    <recommendedName>
        <fullName evidence="3">Site-specific integrase</fullName>
    </recommendedName>
</protein>